<name>A0A6G1LKM7_9PEZI</name>
<feature type="region of interest" description="Disordered" evidence="1">
    <location>
        <begin position="803"/>
        <end position="830"/>
    </location>
</feature>
<reference evidence="4" key="1">
    <citation type="journal article" date="2020" name="Stud. Mycol.">
        <title>101 Dothideomycetes genomes: a test case for predicting lifestyles and emergence of pathogens.</title>
        <authorList>
            <person name="Haridas S."/>
            <person name="Albert R."/>
            <person name="Binder M."/>
            <person name="Bloem J."/>
            <person name="Labutti K."/>
            <person name="Salamov A."/>
            <person name="Andreopoulos B."/>
            <person name="Baker S."/>
            <person name="Barry K."/>
            <person name="Bills G."/>
            <person name="Bluhm B."/>
            <person name="Cannon C."/>
            <person name="Castanera R."/>
            <person name="Culley D."/>
            <person name="Daum C."/>
            <person name="Ezra D."/>
            <person name="Gonzalez J."/>
            <person name="Henrissat B."/>
            <person name="Kuo A."/>
            <person name="Liang C."/>
            <person name="Lipzen A."/>
            <person name="Lutzoni F."/>
            <person name="Magnuson J."/>
            <person name="Mondo S."/>
            <person name="Nolan M."/>
            <person name="Ohm R."/>
            <person name="Pangilinan J."/>
            <person name="Park H.-J."/>
            <person name="Ramirez L."/>
            <person name="Alfaro M."/>
            <person name="Sun H."/>
            <person name="Tritt A."/>
            <person name="Yoshinaga Y."/>
            <person name="Zwiers L.-H."/>
            <person name="Turgeon B."/>
            <person name="Goodwin S."/>
            <person name="Spatafora J."/>
            <person name="Crous P."/>
            <person name="Grigoriev I."/>
        </authorList>
    </citation>
    <scope>NUCLEOTIDE SEQUENCE</scope>
    <source>
        <strain evidence="4">CBS 116005</strain>
    </source>
</reference>
<evidence type="ECO:0000313" key="5">
    <source>
        <dbReference type="Proteomes" id="UP000799436"/>
    </source>
</evidence>
<dbReference type="Pfam" id="PF23395">
    <property type="entry name" value="SAM_6"/>
    <property type="match status" value="1"/>
</dbReference>
<dbReference type="OrthoDB" id="3647246at2759"/>
<feature type="region of interest" description="Disordered" evidence="1">
    <location>
        <begin position="391"/>
        <end position="421"/>
    </location>
</feature>
<dbReference type="AlphaFoldDB" id="A0A6G1LKM7"/>
<keyword evidence="5" id="KW-1185">Reference proteome</keyword>
<feature type="compositionally biased region" description="Polar residues" evidence="1">
    <location>
        <begin position="803"/>
        <end position="814"/>
    </location>
</feature>
<feature type="region of interest" description="Disordered" evidence="1">
    <location>
        <begin position="709"/>
        <end position="737"/>
    </location>
</feature>
<dbReference type="InterPro" id="IPR057559">
    <property type="entry name" value="SAM_6"/>
</dbReference>
<feature type="region of interest" description="Disordered" evidence="1">
    <location>
        <begin position="126"/>
        <end position="150"/>
    </location>
</feature>
<feature type="domain" description="SAM-like" evidence="3">
    <location>
        <begin position="1077"/>
        <end position="1162"/>
    </location>
</feature>
<accession>A0A6G1LKM7</accession>
<protein>
    <submittedName>
        <fullName evidence="4">Uncharacterized protein</fullName>
    </submittedName>
</protein>
<dbReference type="InterPro" id="IPR055528">
    <property type="entry name" value="DUF7102"/>
</dbReference>
<evidence type="ECO:0000313" key="4">
    <source>
        <dbReference type="EMBL" id="KAF2772724.1"/>
    </source>
</evidence>
<gene>
    <name evidence="4" type="ORF">EJ03DRAFT_371647</name>
</gene>
<organism evidence="4 5">
    <name type="scientific">Teratosphaeria nubilosa</name>
    <dbReference type="NCBI Taxonomy" id="161662"/>
    <lineage>
        <taxon>Eukaryota</taxon>
        <taxon>Fungi</taxon>
        <taxon>Dikarya</taxon>
        <taxon>Ascomycota</taxon>
        <taxon>Pezizomycotina</taxon>
        <taxon>Dothideomycetes</taxon>
        <taxon>Dothideomycetidae</taxon>
        <taxon>Mycosphaerellales</taxon>
        <taxon>Teratosphaeriaceae</taxon>
        <taxon>Teratosphaeria</taxon>
    </lineage>
</organism>
<sequence>MSEHRTQDSRPSWMTGAHAATFDISDVNYLKANDFYGDSQYQYQQDCQNAYDADNDFVMANQETDEEHLTSTVPPFTYDQATRHVTYRPGYDFSNGLNDMALPDDATVSLDLQNSAASRLHECDGADQYEDGDASQQISPSEDSPQDPYRDRVVQDACDDRIDHNHHSVVYNHCKSVLEDGTGEVTPDQYDDEAPSLVQEARREGLCQDYLAEDPFRPSGLPTPPLTQIEDMPEPCLEAAVDAFHNPGTLEKWEVDKEAAGFLASVMALGKDDGTPVLLLKDFYQNVGDLRLVEPLLRRDPEQELQSLKLHNAVSISTRGIKPFSLDIEKDEAIDWPKDAGSLRSQKETEIRTEKLKVGRDVLLHLRGLMDLPTFNIREAFDLLLDQGKPRHAAKPMTPPLLPLSQPYSPSRLPESMQKMPLTSSPEDLIARELADVSQSITRMDGAPHPALGGGLQDLDQGAIDPKLLYSGLESLQNTSSTPKPRARLSQLEVDVPLLAQSSTATEVSRDSQNQLEAVPLPLEIRSLLSEPDPELSIFDSDFAEKDLQAYVDDELMPIVEAINDSAGNESLDEFDTTITVPVPPTPANEPEMPWEVYSRADDVASEIQAQRALMAYTKRETLKGESHWSGVSKLERALHWAPFPARLGKVNLIEEIDDDKSASRYMADLGLNGEVDVDGLISGADRLRLLDPSDSDDEELETADIDDSDEVCGDDFTHSKLDLEPQRQTGSDMRQKYEQDQLIHVKPQNAPLLAPSNATQDTVMQLQSTLSTKAHMNVLPQSTEPARPSMSALLLKRKVELEQNSQQDAGTSDSADRHEAKRRQFKPSRVSDLFERGGLAAFLDLQGIRADDNVQPIHQKREPVKPLAPAAIMVAPAVSAQSITPREPLPSPAIVEPTRPIQIVASTQMIANRALVRGLQTMLPNLDMIERDAIAAAACGEKNTKASVNTEADITPSPALGLVITTLQKLKQRCLPGQTAFFGVRERIRMVATRYERLTVLISEGRQPEHEGQSSMNALDCRDCDALADFIAFTSSLESDINVGYVPGSEQELTKWIAALISQSATTSNNDLKLLPDETLWERFLRTAGINAYAAQVVLNLLKKNPSSPDASEASSMPLRSVKGAECGLAAFVRMSAEARVRQFGQMLGGERVLSRVARAIDGPWISTGIGSEM</sequence>
<dbReference type="Proteomes" id="UP000799436">
    <property type="component" value="Unassembled WGS sequence"/>
</dbReference>
<dbReference type="Pfam" id="PF23394">
    <property type="entry name" value="DUF7102"/>
    <property type="match status" value="1"/>
</dbReference>
<feature type="domain" description="DUF7102" evidence="2">
    <location>
        <begin position="903"/>
        <end position="1068"/>
    </location>
</feature>
<feature type="compositionally biased region" description="Basic and acidic residues" evidence="1">
    <location>
        <begin position="716"/>
        <end position="726"/>
    </location>
</feature>
<evidence type="ECO:0000259" key="2">
    <source>
        <dbReference type="Pfam" id="PF23394"/>
    </source>
</evidence>
<feature type="compositionally biased region" description="Polar residues" evidence="1">
    <location>
        <begin position="134"/>
        <end position="143"/>
    </location>
</feature>
<evidence type="ECO:0000256" key="1">
    <source>
        <dbReference type="SAM" id="MobiDB-lite"/>
    </source>
</evidence>
<evidence type="ECO:0000259" key="3">
    <source>
        <dbReference type="Pfam" id="PF23395"/>
    </source>
</evidence>
<proteinExistence type="predicted"/>
<dbReference type="EMBL" id="ML995813">
    <property type="protein sequence ID" value="KAF2772724.1"/>
    <property type="molecule type" value="Genomic_DNA"/>
</dbReference>
<feature type="compositionally biased region" description="Low complexity" evidence="1">
    <location>
        <begin position="403"/>
        <end position="414"/>
    </location>
</feature>